<evidence type="ECO:0000313" key="2">
    <source>
        <dbReference type="EMBL" id="GAA1392439.1"/>
    </source>
</evidence>
<proteinExistence type="predicted"/>
<sequence>MTATSPAERDAVRTLLGEHYHRYTGRLEQLATRLPGLRSTSQDDFKPDLAAVLLHHSDTGVPVTRAALVAAARSADPALRPFLHGLGAGLRRLPSHHGAVLLGAGPGLDPEAVLSHYPTGRQFREPAPLSGLTAPGSELPGCSVEFLIWSATGRRTSVFDATDGPAQAVFPPGTAFTVVGLVPADGDRPACVLLRESGGDPSERNRNALTRLRAWLERRAAMPTAERPRSGTPTRFHLTPGVEFDEPEPAPEPGPDPAPDPDPDE</sequence>
<dbReference type="Gene3D" id="3.90.176.10">
    <property type="entry name" value="Toxin ADP-ribosyltransferase, Chain A, domain 1"/>
    <property type="match status" value="1"/>
</dbReference>
<evidence type="ECO:0000313" key="3">
    <source>
        <dbReference type="Proteomes" id="UP001499863"/>
    </source>
</evidence>
<organism evidence="2 3">
    <name type="scientific">Kitasatospora putterlickiae</name>
    <dbReference type="NCBI Taxonomy" id="221725"/>
    <lineage>
        <taxon>Bacteria</taxon>
        <taxon>Bacillati</taxon>
        <taxon>Actinomycetota</taxon>
        <taxon>Actinomycetes</taxon>
        <taxon>Kitasatosporales</taxon>
        <taxon>Streptomycetaceae</taxon>
        <taxon>Kitasatospora</taxon>
    </lineage>
</organism>
<dbReference type="RefSeq" id="WP_344332928.1">
    <property type="nucleotide sequence ID" value="NZ_BAAAKJ010000124.1"/>
</dbReference>
<reference evidence="3" key="1">
    <citation type="journal article" date="2019" name="Int. J. Syst. Evol. Microbiol.">
        <title>The Global Catalogue of Microorganisms (GCM) 10K type strain sequencing project: providing services to taxonomists for standard genome sequencing and annotation.</title>
        <authorList>
            <consortium name="The Broad Institute Genomics Platform"/>
            <consortium name="The Broad Institute Genome Sequencing Center for Infectious Disease"/>
            <person name="Wu L."/>
            <person name="Ma J."/>
        </authorList>
    </citation>
    <scope>NUCLEOTIDE SEQUENCE [LARGE SCALE GENOMIC DNA]</scope>
    <source>
        <strain evidence="3">JCM 12393</strain>
    </source>
</reference>
<gene>
    <name evidence="2" type="ORF">GCM10009639_23990</name>
</gene>
<dbReference type="Proteomes" id="UP001499863">
    <property type="component" value="Unassembled WGS sequence"/>
</dbReference>
<evidence type="ECO:0000256" key="1">
    <source>
        <dbReference type="SAM" id="MobiDB-lite"/>
    </source>
</evidence>
<name>A0ABP4IK96_9ACTN</name>
<evidence type="ECO:0008006" key="4">
    <source>
        <dbReference type="Google" id="ProtNLM"/>
    </source>
</evidence>
<dbReference type="EMBL" id="BAAAKJ010000124">
    <property type="protein sequence ID" value="GAA1392439.1"/>
    <property type="molecule type" value="Genomic_DNA"/>
</dbReference>
<protein>
    <recommendedName>
        <fullName evidence="4">NAD(+)--protein-arginine ADP-ribosyltransferase</fullName>
    </recommendedName>
</protein>
<comment type="caution">
    <text evidence="2">The sequence shown here is derived from an EMBL/GenBank/DDBJ whole genome shotgun (WGS) entry which is preliminary data.</text>
</comment>
<accession>A0ABP4IK96</accession>
<feature type="region of interest" description="Disordered" evidence="1">
    <location>
        <begin position="220"/>
        <end position="265"/>
    </location>
</feature>
<keyword evidence="3" id="KW-1185">Reference proteome</keyword>